<evidence type="ECO:0000256" key="2">
    <source>
        <dbReference type="ARBA" id="ARBA00022759"/>
    </source>
</evidence>
<proteinExistence type="predicted"/>
<keyword evidence="6" id="KW-1185">Reference proteome</keyword>
<dbReference type="InterPro" id="IPR035437">
    <property type="entry name" value="SNase_OB-fold_sf"/>
</dbReference>
<comment type="caution">
    <text evidence="5">The sequence shown here is derived from an EMBL/GenBank/DDBJ whole genome shotgun (WGS) entry which is preliminary data.</text>
</comment>
<reference evidence="5" key="1">
    <citation type="submission" date="2022-03" db="EMBL/GenBank/DDBJ databases">
        <title>Draft genome sequence of Aduncisulcus paluster, a free-living microaerophilic Fornicata.</title>
        <authorList>
            <person name="Yuyama I."/>
            <person name="Kume K."/>
            <person name="Tamura T."/>
            <person name="Inagaki Y."/>
            <person name="Hashimoto T."/>
        </authorList>
    </citation>
    <scope>NUCLEOTIDE SEQUENCE</scope>
    <source>
        <strain evidence="5">NY0171</strain>
    </source>
</reference>
<keyword evidence="2" id="KW-0255">Endonuclease</keyword>
<feature type="non-terminal residue" evidence="5">
    <location>
        <position position="1"/>
    </location>
</feature>
<sequence length="178" mass="20590">STATASAFEAKVRYVIDGDTFILSNNKHIRIAGIDTPEIGRDGKADQYYAQQAKSMLNKLILGKRVRIEYAGKGTDHYKRIIGWVYVDDVFVNRHMIRNAQRKAYDEKEGFWPVISKLKKFNEPWVGNKNSRRCFLPGDKYAKKISRKNKVNFSSLGEAFYDGYSPARHLNFWPVVKY</sequence>
<name>A0ABQ5KAF7_9EUKA</name>
<organism evidence="5 6">
    <name type="scientific">Aduncisulcus paluster</name>
    <dbReference type="NCBI Taxonomy" id="2918883"/>
    <lineage>
        <taxon>Eukaryota</taxon>
        <taxon>Metamonada</taxon>
        <taxon>Carpediemonas-like organisms</taxon>
        <taxon>Aduncisulcus</taxon>
    </lineage>
</organism>
<feature type="domain" description="TNase-like" evidence="4">
    <location>
        <begin position="6"/>
        <end position="100"/>
    </location>
</feature>
<dbReference type="SUPFAM" id="SSF50199">
    <property type="entry name" value="Staphylococcal nuclease"/>
    <property type="match status" value="1"/>
</dbReference>
<accession>A0ABQ5KAF7</accession>
<dbReference type="PANTHER" id="PTHR12302">
    <property type="entry name" value="EBNA2 BINDING PROTEIN P100"/>
    <property type="match status" value="1"/>
</dbReference>
<keyword evidence="1" id="KW-0540">Nuclease</keyword>
<evidence type="ECO:0000256" key="3">
    <source>
        <dbReference type="ARBA" id="ARBA00022801"/>
    </source>
</evidence>
<gene>
    <name evidence="5" type="ORF">ADUPG1_001177</name>
</gene>
<evidence type="ECO:0000256" key="1">
    <source>
        <dbReference type="ARBA" id="ARBA00022722"/>
    </source>
</evidence>
<protein>
    <submittedName>
        <fullName evidence="5">Thermonuclease family protein</fullName>
    </submittedName>
</protein>
<dbReference type="PANTHER" id="PTHR12302:SF3">
    <property type="entry name" value="SERINE_THREONINE-PROTEIN KINASE 31"/>
    <property type="match status" value="1"/>
</dbReference>
<dbReference type="SMART" id="SM00318">
    <property type="entry name" value="SNc"/>
    <property type="match status" value="1"/>
</dbReference>
<keyword evidence="3" id="KW-0378">Hydrolase</keyword>
<dbReference type="PROSITE" id="PS50830">
    <property type="entry name" value="TNASE_3"/>
    <property type="match status" value="1"/>
</dbReference>
<evidence type="ECO:0000313" key="5">
    <source>
        <dbReference type="EMBL" id="GKT29408.1"/>
    </source>
</evidence>
<dbReference type="InterPro" id="IPR016071">
    <property type="entry name" value="Staphylococal_nuclease_OB-fold"/>
</dbReference>
<dbReference type="Gene3D" id="2.40.50.90">
    <property type="match status" value="1"/>
</dbReference>
<dbReference type="EMBL" id="BQXS01000833">
    <property type="protein sequence ID" value="GKT29408.1"/>
    <property type="molecule type" value="Genomic_DNA"/>
</dbReference>
<dbReference type="InterPro" id="IPR035451">
    <property type="entry name" value="Ada-like_dom_sf"/>
</dbReference>
<evidence type="ECO:0000313" key="6">
    <source>
        <dbReference type="Proteomes" id="UP001057375"/>
    </source>
</evidence>
<evidence type="ECO:0000259" key="4">
    <source>
        <dbReference type="PROSITE" id="PS50830"/>
    </source>
</evidence>
<dbReference type="SUPFAM" id="SSF57884">
    <property type="entry name" value="Ada DNA repair protein, N-terminal domain (N-Ada 10)"/>
    <property type="match status" value="1"/>
</dbReference>
<dbReference type="Pfam" id="PF00565">
    <property type="entry name" value="SNase"/>
    <property type="match status" value="1"/>
</dbReference>
<dbReference type="Proteomes" id="UP001057375">
    <property type="component" value="Unassembled WGS sequence"/>
</dbReference>